<dbReference type="GeneID" id="90039810"/>
<dbReference type="InterPro" id="IPR036278">
    <property type="entry name" value="Sialidase_sf"/>
</dbReference>
<dbReference type="EMBL" id="JBBJBU010000012">
    <property type="protein sequence ID" value="KAK7203426.1"/>
    <property type="molecule type" value="Genomic_DNA"/>
</dbReference>
<comment type="caution">
    <text evidence="2">The sequence shown here is derived from an EMBL/GenBank/DDBJ whole genome shotgun (WGS) entry which is preliminary data.</text>
</comment>
<sequence>MLLFLVLFVGLFATFGAAVPRPSTFKVPTVSNVTIFVPPSDYNIPRTLYAHSLELPDGTLLATWENYSPEPPLVYFPIYKSTDNGATWKHISNVTDQTLGWGLRYQPSLHVLSQRIGRFPAGTVLLAGNAIPTDLNYTQIDLYASFNGGHSWKFVSHVAAGGEAVPDNGLTPVWEPYMLEYKGKLVIYYSDQRFSDYGQLLDHQVSGDLINWSDPVFDVRYPTYTDRPGMASLALLPNGEYIYTYEYGGGGNYSSYTFPVFYKRSKDPLLLDEVEGVQLISQDGTEPSSSPYVTWSPVGGPNGTIIVTSASNTEVFINRALGDPNEWQTVETGVAASYSRDVRALSGGRLLIMGGGVLSGESNYVYASTFYVKDLIDSVN</sequence>
<organism evidence="2 3">
    <name type="scientific">Myxozyma melibiosi</name>
    <dbReference type="NCBI Taxonomy" id="54550"/>
    <lineage>
        <taxon>Eukaryota</taxon>
        <taxon>Fungi</taxon>
        <taxon>Dikarya</taxon>
        <taxon>Ascomycota</taxon>
        <taxon>Saccharomycotina</taxon>
        <taxon>Lipomycetes</taxon>
        <taxon>Lipomycetales</taxon>
        <taxon>Lipomycetaceae</taxon>
        <taxon>Myxozyma</taxon>
    </lineage>
</organism>
<dbReference type="Gene3D" id="2.120.10.10">
    <property type="match status" value="1"/>
</dbReference>
<dbReference type="Proteomes" id="UP001498771">
    <property type="component" value="Unassembled WGS sequence"/>
</dbReference>
<protein>
    <submittedName>
        <fullName evidence="2">Sialidase</fullName>
    </submittedName>
</protein>
<dbReference type="RefSeq" id="XP_064766459.1">
    <property type="nucleotide sequence ID" value="XM_064914298.1"/>
</dbReference>
<evidence type="ECO:0000313" key="2">
    <source>
        <dbReference type="EMBL" id="KAK7203426.1"/>
    </source>
</evidence>
<keyword evidence="3" id="KW-1185">Reference proteome</keyword>
<reference evidence="2 3" key="1">
    <citation type="submission" date="2024-03" db="EMBL/GenBank/DDBJ databases">
        <title>Genome-scale model development and genomic sequencing of the oleaginous clade Lipomyces.</title>
        <authorList>
            <consortium name="Lawrence Berkeley National Laboratory"/>
            <person name="Czajka J.J."/>
            <person name="Han Y."/>
            <person name="Kim J."/>
            <person name="Mondo S.J."/>
            <person name="Hofstad B.A."/>
            <person name="Robles A."/>
            <person name="Haridas S."/>
            <person name="Riley R."/>
            <person name="LaButti K."/>
            <person name="Pangilinan J."/>
            <person name="Andreopoulos W."/>
            <person name="Lipzen A."/>
            <person name="Yan J."/>
            <person name="Wang M."/>
            <person name="Ng V."/>
            <person name="Grigoriev I.V."/>
            <person name="Spatafora J.W."/>
            <person name="Magnuson J.K."/>
            <person name="Baker S.E."/>
            <person name="Pomraning K.R."/>
        </authorList>
    </citation>
    <scope>NUCLEOTIDE SEQUENCE [LARGE SCALE GENOMIC DNA]</scope>
    <source>
        <strain evidence="2 3">Phaff 52-87</strain>
    </source>
</reference>
<dbReference type="CDD" id="cd15482">
    <property type="entry name" value="Sialidase_non-viral"/>
    <property type="match status" value="1"/>
</dbReference>
<proteinExistence type="predicted"/>
<feature type="chain" id="PRO_5046616455" evidence="1">
    <location>
        <begin position="19"/>
        <end position="380"/>
    </location>
</feature>
<name>A0ABR1F0P7_9ASCO</name>
<dbReference type="PANTHER" id="PTHR38792:SF3">
    <property type="entry name" value="BNR_ASP-BOX REPEAT DOMAIN PROTEIN (AFU_ORTHOLOGUE AFUA_7G06430)-RELATED"/>
    <property type="match status" value="1"/>
</dbReference>
<keyword evidence="1" id="KW-0732">Signal</keyword>
<evidence type="ECO:0000313" key="3">
    <source>
        <dbReference type="Proteomes" id="UP001498771"/>
    </source>
</evidence>
<accession>A0ABR1F0P7</accession>
<feature type="signal peptide" evidence="1">
    <location>
        <begin position="1"/>
        <end position="18"/>
    </location>
</feature>
<evidence type="ECO:0000256" key="1">
    <source>
        <dbReference type="SAM" id="SignalP"/>
    </source>
</evidence>
<dbReference type="SUPFAM" id="SSF50939">
    <property type="entry name" value="Sialidases"/>
    <property type="match status" value="1"/>
</dbReference>
<dbReference type="PANTHER" id="PTHR38792">
    <property type="entry name" value="BNR/ASP-BOX REPEAT DOMAIN PROTEIN (AFU_ORTHOLOGUE AFUA_7G06430)-RELATED"/>
    <property type="match status" value="1"/>
</dbReference>
<gene>
    <name evidence="2" type="ORF">BZA70DRAFT_291456</name>
</gene>